<gene>
    <name evidence="1" type="ORF">SKAU_G00213880</name>
</gene>
<evidence type="ECO:0000313" key="1">
    <source>
        <dbReference type="EMBL" id="KAJ8353821.1"/>
    </source>
</evidence>
<dbReference type="Proteomes" id="UP001152622">
    <property type="component" value="Chromosome 7"/>
</dbReference>
<comment type="caution">
    <text evidence="1">The sequence shown here is derived from an EMBL/GenBank/DDBJ whole genome shotgun (WGS) entry which is preliminary data.</text>
</comment>
<organism evidence="1 2">
    <name type="scientific">Synaphobranchus kaupii</name>
    <name type="common">Kaup's arrowtooth eel</name>
    <dbReference type="NCBI Taxonomy" id="118154"/>
    <lineage>
        <taxon>Eukaryota</taxon>
        <taxon>Metazoa</taxon>
        <taxon>Chordata</taxon>
        <taxon>Craniata</taxon>
        <taxon>Vertebrata</taxon>
        <taxon>Euteleostomi</taxon>
        <taxon>Actinopterygii</taxon>
        <taxon>Neopterygii</taxon>
        <taxon>Teleostei</taxon>
        <taxon>Anguilliformes</taxon>
        <taxon>Synaphobranchidae</taxon>
        <taxon>Synaphobranchus</taxon>
    </lineage>
</organism>
<dbReference type="EMBL" id="JAINUF010000007">
    <property type="protein sequence ID" value="KAJ8353821.1"/>
    <property type="molecule type" value="Genomic_DNA"/>
</dbReference>
<keyword evidence="2" id="KW-1185">Reference proteome</keyword>
<dbReference type="AlphaFoldDB" id="A0A9Q1IV74"/>
<sequence>MTVVRHTALPHRDHGQHRHHLFCDHSGCLWKALRGMFKRSMLSSTLTDHGTHLIISGQVAEDTDLLRTATPEIKECRGAELFLWAPPCCRCTTNLVRLPVMKSDEVPNWS</sequence>
<dbReference type="OrthoDB" id="10399868at2759"/>
<accession>A0A9Q1IV74</accession>
<proteinExistence type="predicted"/>
<name>A0A9Q1IV74_SYNKA</name>
<reference evidence="1" key="1">
    <citation type="journal article" date="2023" name="Science">
        <title>Genome structures resolve the early diversification of teleost fishes.</title>
        <authorList>
            <person name="Parey E."/>
            <person name="Louis A."/>
            <person name="Montfort J."/>
            <person name="Bouchez O."/>
            <person name="Roques C."/>
            <person name="Iampietro C."/>
            <person name="Lluch J."/>
            <person name="Castinel A."/>
            <person name="Donnadieu C."/>
            <person name="Desvignes T."/>
            <person name="Floi Bucao C."/>
            <person name="Jouanno E."/>
            <person name="Wen M."/>
            <person name="Mejri S."/>
            <person name="Dirks R."/>
            <person name="Jansen H."/>
            <person name="Henkel C."/>
            <person name="Chen W.J."/>
            <person name="Zahm M."/>
            <person name="Cabau C."/>
            <person name="Klopp C."/>
            <person name="Thompson A.W."/>
            <person name="Robinson-Rechavi M."/>
            <person name="Braasch I."/>
            <person name="Lecointre G."/>
            <person name="Bobe J."/>
            <person name="Postlethwait J.H."/>
            <person name="Berthelot C."/>
            <person name="Roest Crollius H."/>
            <person name="Guiguen Y."/>
        </authorList>
    </citation>
    <scope>NUCLEOTIDE SEQUENCE</scope>
    <source>
        <strain evidence="1">WJC10195</strain>
    </source>
</reference>
<protein>
    <submittedName>
        <fullName evidence="1">Uncharacterized protein</fullName>
    </submittedName>
</protein>
<evidence type="ECO:0000313" key="2">
    <source>
        <dbReference type="Proteomes" id="UP001152622"/>
    </source>
</evidence>